<evidence type="ECO:0000256" key="1">
    <source>
        <dbReference type="SAM" id="SignalP"/>
    </source>
</evidence>
<dbReference type="WBParaSite" id="MBELARI_LOCUS17606">
    <property type="protein sequence ID" value="MBELARI_LOCUS17606"/>
    <property type="gene ID" value="MBELARI_LOCUS17606"/>
</dbReference>
<protein>
    <recommendedName>
        <fullName evidence="4">WAP domain-containing protein</fullName>
    </recommendedName>
</protein>
<proteinExistence type="predicted"/>
<reference evidence="3" key="1">
    <citation type="submission" date="2024-02" db="UniProtKB">
        <authorList>
            <consortium name="WormBaseParasite"/>
        </authorList>
    </citation>
    <scope>IDENTIFICATION</scope>
</reference>
<feature type="signal peptide" evidence="1">
    <location>
        <begin position="1"/>
        <end position="20"/>
    </location>
</feature>
<name>A0AAF3J5K4_9BILA</name>
<dbReference type="Proteomes" id="UP000887575">
    <property type="component" value="Unassembled WGS sequence"/>
</dbReference>
<feature type="chain" id="PRO_5042287644" description="WAP domain-containing protein" evidence="1">
    <location>
        <begin position="21"/>
        <end position="107"/>
    </location>
</feature>
<accession>A0AAF3J5K4</accession>
<keyword evidence="2" id="KW-1185">Reference proteome</keyword>
<evidence type="ECO:0000313" key="2">
    <source>
        <dbReference type="Proteomes" id="UP000887575"/>
    </source>
</evidence>
<evidence type="ECO:0008006" key="4">
    <source>
        <dbReference type="Google" id="ProtNLM"/>
    </source>
</evidence>
<evidence type="ECO:0000313" key="3">
    <source>
        <dbReference type="WBParaSite" id="MBELARI_LOCUS17606"/>
    </source>
</evidence>
<keyword evidence="1" id="KW-0732">Signal</keyword>
<dbReference type="AlphaFoldDB" id="A0AAF3J5K4"/>
<organism evidence="2 3">
    <name type="scientific">Mesorhabditis belari</name>
    <dbReference type="NCBI Taxonomy" id="2138241"/>
    <lineage>
        <taxon>Eukaryota</taxon>
        <taxon>Metazoa</taxon>
        <taxon>Ecdysozoa</taxon>
        <taxon>Nematoda</taxon>
        <taxon>Chromadorea</taxon>
        <taxon>Rhabditida</taxon>
        <taxon>Rhabditina</taxon>
        <taxon>Rhabditomorpha</taxon>
        <taxon>Rhabditoidea</taxon>
        <taxon>Rhabditidae</taxon>
        <taxon>Mesorhabditinae</taxon>
        <taxon>Mesorhabditis</taxon>
    </lineage>
</organism>
<sequence length="107" mass="11678">MLKVAIFFLSISLLFERSFGAPQPGTCTKDDECPSGSDCFIDPEKCPNVGEGCGGICRSKNCVSANDCPSGEIYCIRAELKLYLIQGTELIFFTTSSPNNKKKMHIT</sequence>